<dbReference type="CDD" id="cd04301">
    <property type="entry name" value="NAT_SF"/>
    <property type="match status" value="1"/>
</dbReference>
<protein>
    <recommendedName>
        <fullName evidence="1">N-acetyltransferase domain-containing protein</fullName>
    </recommendedName>
</protein>
<gene>
    <name evidence="2" type="ORF">CEJ86_27470</name>
</gene>
<dbReference type="Proteomes" id="UP000231987">
    <property type="component" value="Unassembled WGS sequence"/>
</dbReference>
<evidence type="ECO:0000259" key="1">
    <source>
        <dbReference type="PROSITE" id="PS51186"/>
    </source>
</evidence>
<organism evidence="2 3">
    <name type="scientific">Rhizobium meliloti</name>
    <name type="common">Ensifer meliloti</name>
    <name type="synonym">Sinorhizobium meliloti</name>
    <dbReference type="NCBI Taxonomy" id="382"/>
    <lineage>
        <taxon>Bacteria</taxon>
        <taxon>Pseudomonadati</taxon>
        <taxon>Pseudomonadota</taxon>
        <taxon>Alphaproteobacteria</taxon>
        <taxon>Hyphomicrobiales</taxon>
        <taxon>Rhizobiaceae</taxon>
        <taxon>Sinorhizobium/Ensifer group</taxon>
        <taxon>Sinorhizobium</taxon>
    </lineage>
</organism>
<dbReference type="PROSITE" id="PS51186">
    <property type="entry name" value="GNAT"/>
    <property type="match status" value="1"/>
</dbReference>
<dbReference type="AlphaFoldDB" id="A0A2J0YVK1"/>
<evidence type="ECO:0000313" key="3">
    <source>
        <dbReference type="Proteomes" id="UP000231987"/>
    </source>
</evidence>
<dbReference type="InterPro" id="IPR000182">
    <property type="entry name" value="GNAT_dom"/>
</dbReference>
<name>A0A2J0YVK1_RHIML</name>
<accession>A0A2J0YVK1</accession>
<feature type="domain" description="N-acetyltransferase" evidence="1">
    <location>
        <begin position="1"/>
        <end position="85"/>
    </location>
</feature>
<dbReference type="EMBL" id="NJGD01000019">
    <property type="protein sequence ID" value="PJR11583.1"/>
    <property type="molecule type" value="Genomic_DNA"/>
</dbReference>
<proteinExistence type="predicted"/>
<dbReference type="Gene3D" id="3.40.630.30">
    <property type="match status" value="1"/>
</dbReference>
<dbReference type="InterPro" id="IPR016181">
    <property type="entry name" value="Acyl_CoA_acyltransferase"/>
</dbReference>
<dbReference type="GO" id="GO:0016747">
    <property type="term" value="F:acyltransferase activity, transferring groups other than amino-acyl groups"/>
    <property type="evidence" value="ECO:0007669"/>
    <property type="project" value="InterPro"/>
</dbReference>
<sequence length="91" mass="10003">MKATEHWPESGLLKHADNHISDIWVAPEHGGKAVGSELVRALEEQFRNRGFGEATIRVSAENRQALGHWGTETFCLDGPMAADCRHVAEAP</sequence>
<evidence type="ECO:0000313" key="2">
    <source>
        <dbReference type="EMBL" id="PJR11583.1"/>
    </source>
</evidence>
<reference evidence="2 3" key="1">
    <citation type="submission" date="2017-06" db="EMBL/GenBank/DDBJ databases">
        <title>Ensifer strains isolated from leguminous trees and herbs display diverse denitrification phenotypes with some acting as strong N2O sinks.</title>
        <authorList>
            <person name="Woliy K."/>
            <person name="Mania D."/>
            <person name="Bakken L.R."/>
            <person name="Frostegard A."/>
        </authorList>
    </citation>
    <scope>NUCLEOTIDE SEQUENCE [LARGE SCALE GENOMIC DNA]</scope>
    <source>
        <strain evidence="2 3">AC50a</strain>
    </source>
</reference>
<dbReference type="SUPFAM" id="SSF55729">
    <property type="entry name" value="Acyl-CoA N-acyltransferases (Nat)"/>
    <property type="match status" value="1"/>
</dbReference>
<dbReference type="Pfam" id="PF00583">
    <property type="entry name" value="Acetyltransf_1"/>
    <property type="match status" value="1"/>
</dbReference>
<comment type="caution">
    <text evidence="2">The sequence shown here is derived from an EMBL/GenBank/DDBJ whole genome shotgun (WGS) entry which is preliminary data.</text>
</comment>